<proteinExistence type="predicted"/>
<sequence length="113" mass="12075">MKRQIVQLLFLVIMVVGVASCSSSKNTSTSRYPNGTRTSKSQRTSDGYPGILFPDGRRTTTSTRGLPPGQAKKVYGDQSARAYAPGQQKKVSKGHGNGNGKGHHGGKKKKGKK</sequence>
<evidence type="ECO:0000256" key="1">
    <source>
        <dbReference type="SAM" id="MobiDB-lite"/>
    </source>
</evidence>
<gene>
    <name evidence="3" type="ORF">H7U12_21085</name>
</gene>
<feature type="compositionally biased region" description="Basic residues" evidence="1">
    <location>
        <begin position="101"/>
        <end position="113"/>
    </location>
</feature>
<accession>A0ABR6VYA6</accession>
<evidence type="ECO:0000256" key="2">
    <source>
        <dbReference type="SAM" id="SignalP"/>
    </source>
</evidence>
<feature type="compositionally biased region" description="Low complexity" evidence="1">
    <location>
        <begin position="21"/>
        <end position="30"/>
    </location>
</feature>
<feature type="chain" id="PRO_5045720687" description="Lipoprotein" evidence="2">
    <location>
        <begin position="20"/>
        <end position="113"/>
    </location>
</feature>
<feature type="region of interest" description="Disordered" evidence="1">
    <location>
        <begin position="21"/>
        <end position="113"/>
    </location>
</feature>
<organism evidence="3 4">
    <name type="scientific">Rufibacter sediminis</name>
    <dbReference type="NCBI Taxonomy" id="2762756"/>
    <lineage>
        <taxon>Bacteria</taxon>
        <taxon>Pseudomonadati</taxon>
        <taxon>Bacteroidota</taxon>
        <taxon>Cytophagia</taxon>
        <taxon>Cytophagales</taxon>
        <taxon>Hymenobacteraceae</taxon>
        <taxon>Rufibacter</taxon>
    </lineage>
</organism>
<comment type="caution">
    <text evidence="3">The sequence shown here is derived from an EMBL/GenBank/DDBJ whole genome shotgun (WGS) entry which is preliminary data.</text>
</comment>
<keyword evidence="4" id="KW-1185">Reference proteome</keyword>
<dbReference type="RefSeq" id="WP_186642099.1">
    <property type="nucleotide sequence ID" value="NZ_JACOAF010000058.1"/>
</dbReference>
<name>A0ABR6VYA6_9BACT</name>
<feature type="signal peptide" evidence="2">
    <location>
        <begin position="1"/>
        <end position="19"/>
    </location>
</feature>
<evidence type="ECO:0000313" key="3">
    <source>
        <dbReference type="EMBL" id="MBC3542194.1"/>
    </source>
</evidence>
<reference evidence="3 4" key="1">
    <citation type="journal article" date="2019" name="Int. J. Syst. Evol. Microbiol.">
        <title>Rufibacter sediminis sp. nov., isolated from freshwater lake sediment.</title>
        <authorList>
            <person name="Qu J.H."/>
            <person name="Zhang L.J."/>
            <person name="Fu Y.H."/>
            <person name="Li H.F."/>
        </authorList>
    </citation>
    <scope>NUCLEOTIDE SEQUENCE [LARGE SCALE GENOMIC DNA]</scope>
    <source>
        <strain evidence="3 4">H-1</strain>
    </source>
</reference>
<keyword evidence="2" id="KW-0732">Signal</keyword>
<evidence type="ECO:0000313" key="4">
    <source>
        <dbReference type="Proteomes" id="UP000659698"/>
    </source>
</evidence>
<dbReference type="EMBL" id="JACOAF010000058">
    <property type="protein sequence ID" value="MBC3542194.1"/>
    <property type="molecule type" value="Genomic_DNA"/>
</dbReference>
<dbReference type="PROSITE" id="PS51257">
    <property type="entry name" value="PROKAR_LIPOPROTEIN"/>
    <property type="match status" value="1"/>
</dbReference>
<protein>
    <recommendedName>
        <fullName evidence="5">Lipoprotein</fullName>
    </recommendedName>
</protein>
<dbReference type="Proteomes" id="UP000659698">
    <property type="component" value="Unassembled WGS sequence"/>
</dbReference>
<evidence type="ECO:0008006" key="5">
    <source>
        <dbReference type="Google" id="ProtNLM"/>
    </source>
</evidence>
<feature type="compositionally biased region" description="Polar residues" evidence="1">
    <location>
        <begin position="31"/>
        <end position="45"/>
    </location>
</feature>